<name>A0A0S3STK6_PHAAN</name>
<evidence type="ECO:0000313" key="1">
    <source>
        <dbReference type="EMBL" id="BAT96167.1"/>
    </source>
</evidence>
<accession>A0A0S3STK6</accession>
<protein>
    <submittedName>
        <fullName evidence="1">Uncharacterized protein</fullName>
    </submittedName>
</protein>
<proteinExistence type="predicted"/>
<gene>
    <name evidence="1" type="primary">Vigan.08G305800</name>
    <name evidence="1" type="ORF">VIGAN_08305800</name>
</gene>
<dbReference type="EMBL" id="AP015041">
    <property type="protein sequence ID" value="BAT96167.1"/>
    <property type="molecule type" value="Genomic_DNA"/>
</dbReference>
<reference evidence="1 2" key="1">
    <citation type="journal article" date="2015" name="Sci. Rep.">
        <title>The power of single molecule real-time sequencing technology in the de novo assembly of a eukaryotic genome.</title>
        <authorList>
            <person name="Sakai H."/>
            <person name="Naito K."/>
            <person name="Ogiso-Tanaka E."/>
            <person name="Takahashi Y."/>
            <person name="Iseki K."/>
            <person name="Muto C."/>
            <person name="Satou K."/>
            <person name="Teruya K."/>
            <person name="Shiroma A."/>
            <person name="Shimoji M."/>
            <person name="Hirano T."/>
            <person name="Itoh T."/>
            <person name="Kaga A."/>
            <person name="Tomooka N."/>
        </authorList>
    </citation>
    <scope>NUCLEOTIDE SEQUENCE [LARGE SCALE GENOMIC DNA]</scope>
    <source>
        <strain evidence="2">cv. Shumari</strain>
    </source>
</reference>
<dbReference type="Proteomes" id="UP000291084">
    <property type="component" value="Chromosome 8"/>
</dbReference>
<feature type="non-terminal residue" evidence="1">
    <location>
        <position position="1"/>
    </location>
</feature>
<keyword evidence="2" id="KW-1185">Reference proteome</keyword>
<evidence type="ECO:0000313" key="2">
    <source>
        <dbReference type="Proteomes" id="UP000291084"/>
    </source>
</evidence>
<dbReference type="AlphaFoldDB" id="A0A0S3STK6"/>
<organism evidence="1 2">
    <name type="scientific">Vigna angularis var. angularis</name>
    <dbReference type="NCBI Taxonomy" id="157739"/>
    <lineage>
        <taxon>Eukaryota</taxon>
        <taxon>Viridiplantae</taxon>
        <taxon>Streptophyta</taxon>
        <taxon>Embryophyta</taxon>
        <taxon>Tracheophyta</taxon>
        <taxon>Spermatophyta</taxon>
        <taxon>Magnoliopsida</taxon>
        <taxon>eudicotyledons</taxon>
        <taxon>Gunneridae</taxon>
        <taxon>Pentapetalae</taxon>
        <taxon>rosids</taxon>
        <taxon>fabids</taxon>
        <taxon>Fabales</taxon>
        <taxon>Fabaceae</taxon>
        <taxon>Papilionoideae</taxon>
        <taxon>50 kb inversion clade</taxon>
        <taxon>NPAAA clade</taxon>
        <taxon>indigoferoid/millettioid clade</taxon>
        <taxon>Phaseoleae</taxon>
        <taxon>Vigna</taxon>
    </lineage>
</organism>
<sequence length="75" mass="8069">RSSSRVRVALLVISSEALPSSGRKINHTRRRFSAATLLKPKEEAGLKTEGAVGIVFEPKARSGDKICCGDSKRST</sequence>